<dbReference type="STRING" id="50990.A0A4Y7Q4P2"/>
<evidence type="ECO:0000256" key="3">
    <source>
        <dbReference type="PIRNR" id="PIRNR000948"/>
    </source>
</evidence>
<feature type="domain" description="Calcineurin-like phosphoesterase" evidence="7">
    <location>
        <begin position="143"/>
        <end position="409"/>
    </location>
</feature>
<keyword evidence="3" id="KW-0326">Glycosidase</keyword>
<dbReference type="Gene3D" id="3.60.21.10">
    <property type="match status" value="1"/>
</dbReference>
<evidence type="ECO:0000256" key="1">
    <source>
        <dbReference type="ARBA" id="ARBA00022801"/>
    </source>
</evidence>
<feature type="binding site" evidence="4">
    <location>
        <position position="260"/>
    </location>
    <ligand>
        <name>Zn(2+)</name>
        <dbReference type="ChEBI" id="CHEBI:29105"/>
        <label>2</label>
    </ligand>
</feature>
<comment type="cofactor">
    <cofactor evidence="4">
        <name>Zn(2+)</name>
        <dbReference type="ChEBI" id="CHEBI:29105"/>
    </cofactor>
    <text evidence="4">Binds 2 Zn(2+) ions per subunit.</text>
</comment>
<keyword evidence="5" id="KW-1015">Disulfide bond</keyword>
<feature type="binding site" evidence="4">
    <location>
        <position position="151"/>
    </location>
    <ligand>
        <name>Zn(2+)</name>
        <dbReference type="ChEBI" id="CHEBI:29105"/>
        <label>1</label>
    </ligand>
</feature>
<comment type="function">
    <text evidence="3">Converts sphingomyelin to ceramide.</text>
</comment>
<dbReference type="CDD" id="cd00842">
    <property type="entry name" value="MPP_ASMase"/>
    <property type="match status" value="1"/>
</dbReference>
<dbReference type="GO" id="GO:0004767">
    <property type="term" value="F:sphingomyelin phosphodiesterase activity"/>
    <property type="evidence" value="ECO:0007669"/>
    <property type="project" value="UniProtKB-UniRule"/>
</dbReference>
<feature type="disulfide bond" evidence="5">
    <location>
        <begin position="164"/>
        <end position="169"/>
    </location>
</feature>
<dbReference type="SUPFAM" id="SSF56300">
    <property type="entry name" value="Metallo-dependent phosphatases"/>
    <property type="match status" value="1"/>
</dbReference>
<feature type="binding site" evidence="4">
    <location>
        <position position="221"/>
    </location>
    <ligand>
        <name>Zn(2+)</name>
        <dbReference type="ChEBI" id="CHEBI:29105"/>
        <label>1</label>
    </ligand>
</feature>
<comment type="similarity">
    <text evidence="3">Belongs to the acid sphingomyelinase family.</text>
</comment>
<evidence type="ECO:0000256" key="4">
    <source>
        <dbReference type="PIRSR" id="PIRSR000948-1"/>
    </source>
</evidence>
<name>A0A4Y7Q4P2_9AGAM</name>
<dbReference type="OrthoDB" id="282973at2759"/>
<protein>
    <recommendedName>
        <fullName evidence="3">Sphingomyelin phosphodiesterase</fullName>
    </recommendedName>
</protein>
<dbReference type="PANTHER" id="PTHR10340">
    <property type="entry name" value="SPHINGOMYELIN PHOSPHODIESTERASE"/>
    <property type="match status" value="1"/>
</dbReference>
<feature type="binding site" evidence="4">
    <location>
        <position position="406"/>
    </location>
    <ligand>
        <name>Zn(2+)</name>
        <dbReference type="ChEBI" id="CHEBI:29105"/>
        <label>2</label>
    </ligand>
</feature>
<feature type="binding site" evidence="4">
    <location>
        <position position="149"/>
    </location>
    <ligand>
        <name>Zn(2+)</name>
        <dbReference type="ChEBI" id="CHEBI:29105"/>
        <label>1</label>
    </ligand>
</feature>
<evidence type="ECO:0000256" key="6">
    <source>
        <dbReference type="SAM" id="SignalP"/>
    </source>
</evidence>
<dbReference type="AlphaFoldDB" id="A0A4Y7Q4P2"/>
<dbReference type="GO" id="GO:0006685">
    <property type="term" value="P:sphingomyelin catabolic process"/>
    <property type="evidence" value="ECO:0007669"/>
    <property type="project" value="UniProtKB-UniRule"/>
</dbReference>
<feature type="binding site" evidence="4">
    <location>
        <position position="408"/>
    </location>
    <ligand>
        <name>Zn(2+)</name>
        <dbReference type="ChEBI" id="CHEBI:29105"/>
        <label>1</label>
    </ligand>
</feature>
<feature type="binding site" evidence="4">
    <location>
        <position position="221"/>
    </location>
    <ligand>
        <name>Zn(2+)</name>
        <dbReference type="ChEBI" id="CHEBI:29105"/>
        <label>2</label>
    </ligand>
</feature>
<dbReference type="VEuPathDB" id="FungiDB:BD410DRAFT_821338"/>
<feature type="disulfide bond" evidence="5">
    <location>
        <begin position="537"/>
        <end position="541"/>
    </location>
</feature>
<evidence type="ECO:0000313" key="8">
    <source>
        <dbReference type="EMBL" id="TDL22142.1"/>
    </source>
</evidence>
<feature type="disulfide bond" evidence="5">
    <location>
        <begin position="64"/>
        <end position="75"/>
    </location>
</feature>
<dbReference type="GO" id="GO:0016020">
    <property type="term" value="C:membrane"/>
    <property type="evidence" value="ECO:0007669"/>
    <property type="project" value="GOC"/>
</dbReference>
<dbReference type="GO" id="GO:0046872">
    <property type="term" value="F:metal ion binding"/>
    <property type="evidence" value="ECO:0007669"/>
    <property type="project" value="UniProtKB-KW"/>
</dbReference>
<feature type="signal peptide" evidence="6">
    <location>
        <begin position="1"/>
        <end position="19"/>
    </location>
</feature>
<keyword evidence="2" id="KW-0325">Glycoprotein</keyword>
<evidence type="ECO:0000313" key="9">
    <source>
        <dbReference type="Proteomes" id="UP000294933"/>
    </source>
</evidence>
<dbReference type="GO" id="GO:0005615">
    <property type="term" value="C:extracellular space"/>
    <property type="evidence" value="ECO:0007669"/>
    <property type="project" value="TreeGrafter"/>
</dbReference>
<dbReference type="Proteomes" id="UP000294933">
    <property type="component" value="Unassembled WGS sequence"/>
</dbReference>
<gene>
    <name evidence="8" type="ORF">BD410DRAFT_821338</name>
</gene>
<feature type="chain" id="PRO_5021438806" description="Sphingomyelin phosphodiesterase" evidence="6">
    <location>
        <begin position="20"/>
        <end position="604"/>
    </location>
</feature>
<dbReference type="InterPro" id="IPR011160">
    <property type="entry name" value="Sphingomy_PDE"/>
</dbReference>
<organism evidence="8 9">
    <name type="scientific">Rickenella mellea</name>
    <dbReference type="NCBI Taxonomy" id="50990"/>
    <lineage>
        <taxon>Eukaryota</taxon>
        <taxon>Fungi</taxon>
        <taxon>Dikarya</taxon>
        <taxon>Basidiomycota</taxon>
        <taxon>Agaricomycotina</taxon>
        <taxon>Agaricomycetes</taxon>
        <taxon>Hymenochaetales</taxon>
        <taxon>Rickenellaceae</taxon>
        <taxon>Rickenella</taxon>
    </lineage>
</organism>
<feature type="binding site" evidence="4">
    <location>
        <position position="372"/>
    </location>
    <ligand>
        <name>Zn(2+)</name>
        <dbReference type="ChEBI" id="CHEBI:29105"/>
        <label>2</label>
    </ligand>
</feature>
<proteinExistence type="inferred from homology"/>
<evidence type="ECO:0000259" key="7">
    <source>
        <dbReference type="Pfam" id="PF00149"/>
    </source>
</evidence>
<dbReference type="PIRSF" id="PIRSF000948">
    <property type="entry name" value="Sphingomy_PDE"/>
    <property type="match status" value="1"/>
</dbReference>
<evidence type="ECO:0000256" key="5">
    <source>
        <dbReference type="PIRSR" id="PIRSR000948-2"/>
    </source>
</evidence>
<reference evidence="8 9" key="1">
    <citation type="submission" date="2018-06" db="EMBL/GenBank/DDBJ databases">
        <title>A transcriptomic atlas of mushroom development highlights an independent origin of complex multicellularity.</title>
        <authorList>
            <consortium name="DOE Joint Genome Institute"/>
            <person name="Krizsan K."/>
            <person name="Almasi E."/>
            <person name="Merenyi Z."/>
            <person name="Sahu N."/>
            <person name="Viragh M."/>
            <person name="Koszo T."/>
            <person name="Mondo S."/>
            <person name="Kiss B."/>
            <person name="Balint B."/>
            <person name="Kues U."/>
            <person name="Barry K."/>
            <person name="Hegedus J.C."/>
            <person name="Henrissat B."/>
            <person name="Johnson J."/>
            <person name="Lipzen A."/>
            <person name="Ohm R."/>
            <person name="Nagy I."/>
            <person name="Pangilinan J."/>
            <person name="Yan J."/>
            <person name="Xiong Y."/>
            <person name="Grigoriev I.V."/>
            <person name="Hibbett D.S."/>
            <person name="Nagy L.G."/>
        </authorList>
    </citation>
    <scope>NUCLEOTIDE SEQUENCE [LARGE SCALE GENOMIC DNA]</scope>
    <source>
        <strain evidence="8 9">SZMC22713</strain>
    </source>
</reference>
<accession>A0A4Y7Q4P2</accession>
<keyword evidence="9" id="KW-1185">Reference proteome</keyword>
<keyword evidence="4" id="KW-0479">Metal-binding</keyword>
<dbReference type="GO" id="GO:0016798">
    <property type="term" value="F:hydrolase activity, acting on glycosyl bonds"/>
    <property type="evidence" value="ECO:0007669"/>
    <property type="project" value="UniProtKB-KW"/>
</dbReference>
<keyword evidence="6" id="KW-0732">Signal</keyword>
<dbReference type="InterPro" id="IPR029052">
    <property type="entry name" value="Metallo-depent_PP-like"/>
</dbReference>
<keyword evidence="4" id="KW-0862">Zinc</keyword>
<keyword evidence="1 3" id="KW-0378">Hydrolase</keyword>
<dbReference type="InterPro" id="IPR004843">
    <property type="entry name" value="Calcineurin-like_PHP"/>
</dbReference>
<sequence>MKCLALLTVFSLLATCAFGSILDTILKALESAVDCPSCHALLIPLQGLAHLGNDAFVNTFVSICKDLKLDDADVCQGAIGEEGPILAHDLRQISATGRTATLLCDALFGLCKPPAVNSFSVPFPKAAPSNPKVFTSTGKAPFQVVHFSDVHIDRQYTVGSESNCTKPICCRNFADHTGPATQPAGPNGNGKCDSPVTLADSMLEAAQQFGSSAHFSIFTGDVVEGAVWLVNQNEVTADLQDFNAEMASKLGAPIYGAIGNHDAAPVNSFPRSTTSTDIGSQWVFDTQAAGWTQWIGSGSASQLQHTSGSYALVVPGTNLMIVSVNTQYWYKQNFWLYDSDKLQNDPNGIFAFMVQALQAAEDAGQRAWIIGHMPLGKSDALFDQSNYYDQVVNRYKNTIAAQFFGHSHKDQFEIAYSDYSAQTVANAVSIAYIAPALTPTSGNPAFKIYDIDPDTYEVMDARVYMTDVSSPTFQQTPTWQEYYSARDSYGSLLGGIPATQSLNAAFWHNVTVLFENKDDAFQLFNTRITRGGKVSACTGDCKTSTICDLRALRAQNNCDVVTPGISFKRDGSPLVQQPQEPECEGSAMARLLRAAGSEAAARRK</sequence>
<feature type="disulfide bond" evidence="5">
    <location>
        <begin position="170"/>
        <end position="192"/>
    </location>
</feature>
<dbReference type="EMBL" id="ML170176">
    <property type="protein sequence ID" value="TDL22142.1"/>
    <property type="molecule type" value="Genomic_DNA"/>
</dbReference>
<dbReference type="Pfam" id="PF00149">
    <property type="entry name" value="Metallophos"/>
    <property type="match status" value="1"/>
</dbReference>
<dbReference type="PANTHER" id="PTHR10340:SF34">
    <property type="entry name" value="SPHINGOMYELIN PHOSPHODIESTERASE"/>
    <property type="match status" value="1"/>
</dbReference>
<dbReference type="InterPro" id="IPR041805">
    <property type="entry name" value="ASMase/PPN1_MPP"/>
</dbReference>
<evidence type="ECO:0000256" key="2">
    <source>
        <dbReference type="ARBA" id="ARBA00023180"/>
    </source>
</evidence>